<accession>A0ABW1QWL4</accession>
<proteinExistence type="predicted"/>
<dbReference type="InterPro" id="IPR006311">
    <property type="entry name" value="TAT_signal"/>
</dbReference>
<keyword evidence="1" id="KW-0732">Signal</keyword>
<evidence type="ECO:0000256" key="1">
    <source>
        <dbReference type="SAM" id="SignalP"/>
    </source>
</evidence>
<sequence length="159" mass="16669">MTKSETSRRQLLRAAAWTMPAVTVAATAPAFATSTVPSAGQAKVAFTPSSTDPHEAGEITVTNPSAEDLTVTLNFSPVPDEDTPSSLMSYSGFEGFTQVSTSTEFLLRGTIRAGQSTNGWCWWREEAGRQAVTTVTATIEGSDGTATPAPLKITIGEPA</sequence>
<name>A0ABW1QWL4_9ACTN</name>
<gene>
    <name evidence="2" type="ORF">ACFPWU_09760</name>
</gene>
<protein>
    <submittedName>
        <fullName evidence="2">Uncharacterized protein</fullName>
    </submittedName>
</protein>
<comment type="caution">
    <text evidence="2">The sequence shown here is derived from an EMBL/GenBank/DDBJ whole genome shotgun (WGS) entry which is preliminary data.</text>
</comment>
<feature type="signal peptide" evidence="1">
    <location>
        <begin position="1"/>
        <end position="32"/>
    </location>
</feature>
<dbReference type="EMBL" id="JBHSQI010000005">
    <property type="protein sequence ID" value="MFC6153941.1"/>
    <property type="molecule type" value="Genomic_DNA"/>
</dbReference>
<evidence type="ECO:0000313" key="2">
    <source>
        <dbReference type="EMBL" id="MFC6153941.1"/>
    </source>
</evidence>
<feature type="chain" id="PRO_5046281539" evidence="1">
    <location>
        <begin position="33"/>
        <end position="159"/>
    </location>
</feature>
<keyword evidence="3" id="KW-1185">Reference proteome</keyword>
<dbReference type="RefSeq" id="WP_128221836.1">
    <property type="nucleotide sequence ID" value="NZ_CP034929.1"/>
</dbReference>
<dbReference type="Proteomes" id="UP001596098">
    <property type="component" value="Unassembled WGS sequence"/>
</dbReference>
<reference evidence="3" key="1">
    <citation type="journal article" date="2019" name="Int. J. Syst. Evol. Microbiol.">
        <title>The Global Catalogue of Microorganisms (GCM) 10K type strain sequencing project: providing services to taxonomists for standard genome sequencing and annotation.</title>
        <authorList>
            <consortium name="The Broad Institute Genomics Platform"/>
            <consortium name="The Broad Institute Genome Sequencing Center for Infectious Disease"/>
            <person name="Wu L."/>
            <person name="Ma J."/>
        </authorList>
    </citation>
    <scope>NUCLEOTIDE SEQUENCE [LARGE SCALE GENOMIC DNA]</scope>
    <source>
        <strain evidence="3">DFY28</strain>
    </source>
</reference>
<evidence type="ECO:0000313" key="3">
    <source>
        <dbReference type="Proteomes" id="UP001596098"/>
    </source>
</evidence>
<organism evidence="2 3">
    <name type="scientific">Nocardioides yefusunii</name>
    <dbReference type="NCBI Taxonomy" id="2500546"/>
    <lineage>
        <taxon>Bacteria</taxon>
        <taxon>Bacillati</taxon>
        <taxon>Actinomycetota</taxon>
        <taxon>Actinomycetes</taxon>
        <taxon>Propionibacteriales</taxon>
        <taxon>Nocardioidaceae</taxon>
        <taxon>Nocardioides</taxon>
    </lineage>
</organism>
<dbReference type="PROSITE" id="PS51318">
    <property type="entry name" value="TAT"/>
    <property type="match status" value="1"/>
</dbReference>